<evidence type="ECO:0000313" key="3">
    <source>
        <dbReference type="EMBL" id="CAL94176.1"/>
    </source>
</evidence>
<evidence type="ECO:0000313" key="4">
    <source>
        <dbReference type="Proteomes" id="UP000002588"/>
    </source>
</evidence>
<sequence length="401" mass="46659">MHYNSRLDRAPAAERGRRRIRADFLRAAFTDMPHRTLKVSEHGVLDAYEAQLRARGFKSDPAQRAAMQRLQQLYGELLGFKVARSSALRRMLTRPHMPRSVYFWGGVGRGKSFLMDCFFEAVPYKRKRRVHFHAFMQEVQNDLKNHNNEPDPLQKVADRIARETRLLCFDEFHVSDIADAMILGRLLEALFTRGVIFVMTSNYPPDGLYPNGLMRVNFLPTIEMIKRRFDVVEVDHGTDYRLRTLEKIEIFLVPADDEADRKMREDFRRLAATDGDSGEIALNERKLPVVRKAPGVIWFDFATLCGGPRSQNDYLEIAREHHTLFLSKVPKMLAGNASEARRFTWLIDVLYDHRVKLILSAEVEAYELYTEGHNAHEFVRTVSRLMEMRTREYLAEAHRTE</sequence>
<dbReference type="Pfam" id="PF03969">
    <property type="entry name" value="AFG1_ATPase"/>
    <property type="match status" value="1"/>
</dbReference>
<dbReference type="InterPro" id="IPR005654">
    <property type="entry name" value="ATPase_AFG1-like"/>
</dbReference>
<reference evidence="3 4" key="1">
    <citation type="journal article" date="2006" name="Nat. Biotechnol.">
        <title>Complete genome of the mutualistic, N2-fixing grass endophyte Azoarcus sp. strain BH72.</title>
        <authorList>
            <person name="Krause A."/>
            <person name="Ramakumar A."/>
            <person name="Bartels D."/>
            <person name="Battistoni F."/>
            <person name="Bekel T."/>
            <person name="Boch J."/>
            <person name="Boehm M."/>
            <person name="Friedrich F."/>
            <person name="Hurek T."/>
            <person name="Krause L."/>
            <person name="Linke B."/>
            <person name="McHardy A.C."/>
            <person name="Sarkar A."/>
            <person name="Schneiker S."/>
            <person name="Syed A.A."/>
            <person name="Thauer R."/>
            <person name="Vorhoelter F.-J."/>
            <person name="Weidner S."/>
            <person name="Puehler A."/>
            <person name="Reinhold-Hurek B."/>
            <person name="Kaiser O."/>
            <person name="Goesmann A."/>
        </authorList>
    </citation>
    <scope>NUCLEOTIDE SEQUENCE [LARGE SCALE GENOMIC DNA]</scope>
    <source>
        <strain evidence="3 4">BH72</strain>
    </source>
</reference>
<dbReference type="Proteomes" id="UP000002588">
    <property type="component" value="Chromosome"/>
</dbReference>
<gene>
    <name evidence="3" type="primary">afg</name>
    <name evidence="3" type="ordered locus">azo1559</name>
</gene>
<keyword evidence="1" id="KW-0547">Nucleotide-binding</keyword>
<proteinExistence type="predicted"/>
<dbReference type="GO" id="GO:0005524">
    <property type="term" value="F:ATP binding"/>
    <property type="evidence" value="ECO:0007669"/>
    <property type="project" value="UniProtKB-KW"/>
</dbReference>
<dbReference type="EMBL" id="AM406670">
    <property type="protein sequence ID" value="CAL94176.1"/>
    <property type="molecule type" value="Genomic_DNA"/>
</dbReference>
<dbReference type="SUPFAM" id="SSF52540">
    <property type="entry name" value="P-loop containing nucleoside triphosphate hydrolases"/>
    <property type="match status" value="1"/>
</dbReference>
<dbReference type="PANTHER" id="PTHR12169">
    <property type="entry name" value="ATPASE N2B"/>
    <property type="match status" value="1"/>
</dbReference>
<dbReference type="GO" id="GO:0005737">
    <property type="term" value="C:cytoplasm"/>
    <property type="evidence" value="ECO:0007669"/>
    <property type="project" value="TreeGrafter"/>
</dbReference>
<dbReference type="GO" id="GO:0016887">
    <property type="term" value="F:ATP hydrolysis activity"/>
    <property type="evidence" value="ECO:0007669"/>
    <property type="project" value="InterPro"/>
</dbReference>
<evidence type="ECO:0000256" key="2">
    <source>
        <dbReference type="ARBA" id="ARBA00022840"/>
    </source>
</evidence>
<dbReference type="PANTHER" id="PTHR12169:SF6">
    <property type="entry name" value="AFG1-LIKE ATPASE"/>
    <property type="match status" value="1"/>
</dbReference>
<dbReference type="InterPro" id="IPR027417">
    <property type="entry name" value="P-loop_NTPase"/>
</dbReference>
<dbReference type="HOGENOM" id="CLU_008681_0_4_4"/>
<accession>A1K5S1</accession>
<dbReference type="eggNOG" id="COG1485">
    <property type="taxonomic scope" value="Bacteria"/>
</dbReference>
<dbReference type="AlphaFoldDB" id="A1K5S1"/>
<dbReference type="NCBIfam" id="NF040713">
    <property type="entry name" value="ZapE"/>
    <property type="match status" value="1"/>
</dbReference>
<name>A1K5S1_AZOSB</name>
<dbReference type="STRING" id="62928.azo1559"/>
<evidence type="ECO:0000256" key="1">
    <source>
        <dbReference type="ARBA" id="ARBA00022741"/>
    </source>
</evidence>
<keyword evidence="4" id="KW-1185">Reference proteome</keyword>
<dbReference type="KEGG" id="azo:azo1559"/>
<protein>
    <submittedName>
        <fullName evidence="3">Probable ATPase</fullName>
    </submittedName>
</protein>
<dbReference type="Gene3D" id="3.40.50.300">
    <property type="entry name" value="P-loop containing nucleotide triphosphate hydrolases"/>
    <property type="match status" value="1"/>
</dbReference>
<keyword evidence="2" id="KW-0067">ATP-binding</keyword>
<organism evidence="3 4">
    <name type="scientific">Azoarcus sp. (strain BH72)</name>
    <dbReference type="NCBI Taxonomy" id="418699"/>
    <lineage>
        <taxon>Bacteria</taxon>
        <taxon>Pseudomonadati</taxon>
        <taxon>Pseudomonadota</taxon>
        <taxon>Betaproteobacteria</taxon>
        <taxon>Rhodocyclales</taxon>
        <taxon>Zoogloeaceae</taxon>
        <taxon>Azoarcus</taxon>
    </lineage>
</organism>